<feature type="compositionally biased region" description="Basic and acidic residues" evidence="1">
    <location>
        <begin position="554"/>
        <end position="568"/>
    </location>
</feature>
<sequence length="853" mass="95330">MMRQWRHLKMLLHGGRANNNIRNIEQTAQDELALMCPACPHPNINLPPEWKDPDHPNPFIYMLFIAIDACFRLKWKLISNVVKDPYLQPGMAYLVNPEPYREYLLTMTDQDEMCTCTGLAALDYANTCLSRGYAIMGIGLCCCARHEIIGKNRAAPLQKGERYANIDYAVASFLQHNLPPKVRYRMVLTMVKFVIPKLHIYGHKLLYQLMFSLNLTPGVGRTNTSTREMGPGSHADTLEDHWSHWNWNKIVKLGFLLHRRLLNARKELVEQTDSFAQFTAAQASEAVKWKKEVEEFEEDSSKPNPYELPKSGLGLQDIWAQIAHEDAAEAQRTQALVMQDSEEDWEAVDRNKADVGLSRAEFILAGLEVEEHQRQLQLDITSMRDPMPHQLAQLVENQNQLTQKITQLQSLQAKYCPSALQALAIHPDVLKSAEPLVSEKTPLILPSALPPASAISDLQALESRLHDGQCLDALDQLCNDLQVKSQLHTYKKSNACKQGATTRTRARMDHHERKIKLSTLRYRAAWAAKLNLVGGVKENVGWKELKDADIRTMHDAEDRKQQSKDKLNGSKLHRKEQELKKLQSAKRKRDSGNASSSSEEDLEEGKDRSRGKGYRKLSWIWMAADNTDMAMDGLLHSGGILILEEEMHRTLVFLEWKKNWWESKAVVEAFKGAHAAGASAYAYEQAEVWRSLGLSFLELWARHDDGTFIIPPKTRGGQLSAANRTSAQARCQAVISTYVESDSGSDDGSNEEELELVGEEVNVNEGMEESVGGELASGNGDKGEGAEGTEAGEGEEDLDLDLEALVVAGKYSECRVAAGTIWHLTDGAQAPNRVKVRGAQEAPGGPGADFGLA</sequence>
<evidence type="ECO:0008006" key="4">
    <source>
        <dbReference type="Google" id="ProtNLM"/>
    </source>
</evidence>
<dbReference type="PANTHER" id="PTHR33104:SF2">
    <property type="entry name" value="CXC3 LIKE CYSTEINE CLUSTER DOMAIN-CONTAINING PROTEIN"/>
    <property type="match status" value="1"/>
</dbReference>
<accession>A0A6A4H8V6</accession>
<dbReference type="AlphaFoldDB" id="A0A6A4H8V6"/>
<keyword evidence="3" id="KW-1185">Reference proteome</keyword>
<evidence type="ECO:0000313" key="3">
    <source>
        <dbReference type="Proteomes" id="UP000799118"/>
    </source>
</evidence>
<proteinExistence type="predicted"/>
<dbReference type="EMBL" id="ML769555">
    <property type="protein sequence ID" value="KAE9394190.1"/>
    <property type="molecule type" value="Genomic_DNA"/>
</dbReference>
<gene>
    <name evidence="2" type="ORF">BT96DRAFT_943352</name>
</gene>
<dbReference type="OrthoDB" id="2682806at2759"/>
<dbReference type="PANTHER" id="PTHR33104">
    <property type="entry name" value="SI:DKEY-29D5.2"/>
    <property type="match status" value="1"/>
</dbReference>
<evidence type="ECO:0000313" key="2">
    <source>
        <dbReference type="EMBL" id="KAE9394190.1"/>
    </source>
</evidence>
<feature type="region of interest" description="Disordered" evidence="1">
    <location>
        <begin position="554"/>
        <end position="609"/>
    </location>
</feature>
<dbReference type="Proteomes" id="UP000799118">
    <property type="component" value="Unassembled WGS sequence"/>
</dbReference>
<dbReference type="Pfam" id="PF18758">
    <property type="entry name" value="KDZ"/>
    <property type="match status" value="1"/>
</dbReference>
<reference evidence="2" key="1">
    <citation type="journal article" date="2019" name="Environ. Microbiol.">
        <title>Fungal ecological strategies reflected in gene transcription - a case study of two litter decomposers.</title>
        <authorList>
            <person name="Barbi F."/>
            <person name="Kohler A."/>
            <person name="Barry K."/>
            <person name="Baskaran P."/>
            <person name="Daum C."/>
            <person name="Fauchery L."/>
            <person name="Ihrmark K."/>
            <person name="Kuo A."/>
            <person name="LaButti K."/>
            <person name="Lipzen A."/>
            <person name="Morin E."/>
            <person name="Grigoriev I.V."/>
            <person name="Henrissat B."/>
            <person name="Lindahl B."/>
            <person name="Martin F."/>
        </authorList>
    </citation>
    <scope>NUCLEOTIDE SEQUENCE</scope>
    <source>
        <strain evidence="2">JB14</strain>
    </source>
</reference>
<feature type="region of interest" description="Disordered" evidence="1">
    <location>
        <begin position="771"/>
        <end position="797"/>
    </location>
</feature>
<organism evidence="2 3">
    <name type="scientific">Gymnopus androsaceus JB14</name>
    <dbReference type="NCBI Taxonomy" id="1447944"/>
    <lineage>
        <taxon>Eukaryota</taxon>
        <taxon>Fungi</taxon>
        <taxon>Dikarya</taxon>
        <taxon>Basidiomycota</taxon>
        <taxon>Agaricomycotina</taxon>
        <taxon>Agaricomycetes</taxon>
        <taxon>Agaricomycetidae</taxon>
        <taxon>Agaricales</taxon>
        <taxon>Marasmiineae</taxon>
        <taxon>Omphalotaceae</taxon>
        <taxon>Gymnopus</taxon>
    </lineage>
</organism>
<dbReference type="InterPro" id="IPR040521">
    <property type="entry name" value="KDZ"/>
</dbReference>
<evidence type="ECO:0000256" key="1">
    <source>
        <dbReference type="SAM" id="MobiDB-lite"/>
    </source>
</evidence>
<name>A0A6A4H8V6_9AGAR</name>
<protein>
    <recommendedName>
        <fullName evidence="4">CxC2-like cysteine cluster KDZ transposase-associated domain-containing protein</fullName>
    </recommendedName>
</protein>